<dbReference type="InterPro" id="IPR008210">
    <property type="entry name" value="PEP_carboxykinase_N"/>
</dbReference>
<comment type="similarity">
    <text evidence="2">Belongs to the phosphoenolpyruvate carboxykinase [GTP] family.</text>
</comment>
<gene>
    <name evidence="13" type="ORF">IZO911_LOCUS35088</name>
    <name evidence="14" type="ORF">KXQ929_LOCUS8693</name>
</gene>
<comment type="subunit">
    <text evidence="3">Monomer.</text>
</comment>
<keyword evidence="7" id="KW-0210">Decarboxylase</keyword>
<evidence type="ECO:0000259" key="12">
    <source>
        <dbReference type="Pfam" id="PF17297"/>
    </source>
</evidence>
<feature type="domain" description="Phosphoenolpyruvate carboxykinase GTP-utilising N-terminal" evidence="12">
    <location>
        <begin position="20"/>
        <end position="264"/>
    </location>
</feature>
<dbReference type="Proteomes" id="UP000663868">
    <property type="component" value="Unassembled WGS sequence"/>
</dbReference>
<dbReference type="GO" id="GO:0004613">
    <property type="term" value="F:phosphoenolpyruvate carboxykinase (GTP) activity"/>
    <property type="evidence" value="ECO:0007669"/>
    <property type="project" value="UniProtKB-EC"/>
</dbReference>
<evidence type="ECO:0000256" key="8">
    <source>
        <dbReference type="ARBA" id="ARBA00023134"/>
    </source>
</evidence>
<dbReference type="EC" id="4.1.1.32" evidence="4"/>
<dbReference type="PANTHER" id="PTHR11561">
    <property type="entry name" value="PHOSPHOENOLPYRUVATE CARBOXYKINASE"/>
    <property type="match status" value="1"/>
</dbReference>
<keyword evidence="8" id="KW-0342">GTP-binding</keyword>
<dbReference type="Gene3D" id="2.170.8.10">
    <property type="entry name" value="Phosphoenolpyruvate Carboxykinase, domain 2"/>
    <property type="match status" value="1"/>
</dbReference>
<evidence type="ECO:0000256" key="7">
    <source>
        <dbReference type="ARBA" id="ARBA00022793"/>
    </source>
</evidence>
<evidence type="ECO:0000256" key="10">
    <source>
        <dbReference type="ARBA" id="ARBA00023239"/>
    </source>
</evidence>
<evidence type="ECO:0000256" key="5">
    <source>
        <dbReference type="ARBA" id="ARBA00022723"/>
    </source>
</evidence>
<dbReference type="Pfam" id="PF00821">
    <property type="entry name" value="PEPCK_GTP"/>
    <property type="match status" value="1"/>
</dbReference>
<dbReference type="GO" id="GO:0042594">
    <property type="term" value="P:response to starvation"/>
    <property type="evidence" value="ECO:0007669"/>
    <property type="project" value="TreeGrafter"/>
</dbReference>
<dbReference type="HAMAP" id="MF_00452">
    <property type="entry name" value="PEPCK_GTP"/>
    <property type="match status" value="1"/>
</dbReference>
<evidence type="ECO:0000313" key="14">
    <source>
        <dbReference type="EMBL" id="CAF3666756.1"/>
    </source>
</evidence>
<accession>A0A815F215</accession>
<dbReference type="EMBL" id="CAJOBB010000382">
    <property type="protein sequence ID" value="CAF3666756.1"/>
    <property type="molecule type" value="Genomic_DNA"/>
</dbReference>
<evidence type="ECO:0000313" key="13">
    <source>
        <dbReference type="EMBL" id="CAF1319944.1"/>
    </source>
</evidence>
<dbReference type="NCBIfam" id="NF003253">
    <property type="entry name" value="PRK04210.1"/>
    <property type="match status" value="1"/>
</dbReference>
<comment type="cofactor">
    <cofactor evidence="1">
        <name>Mn(2+)</name>
        <dbReference type="ChEBI" id="CHEBI:29035"/>
    </cofactor>
</comment>
<dbReference type="GO" id="GO:0005525">
    <property type="term" value="F:GTP binding"/>
    <property type="evidence" value="ECO:0007669"/>
    <property type="project" value="UniProtKB-KW"/>
</dbReference>
<dbReference type="CDD" id="cd00819">
    <property type="entry name" value="PEPCK_GTP"/>
    <property type="match status" value="1"/>
</dbReference>
<dbReference type="SUPFAM" id="SSF68923">
    <property type="entry name" value="PEP carboxykinase N-terminal domain"/>
    <property type="match status" value="1"/>
</dbReference>
<dbReference type="GO" id="GO:0030145">
    <property type="term" value="F:manganese ion binding"/>
    <property type="evidence" value="ECO:0007669"/>
    <property type="project" value="TreeGrafter"/>
</dbReference>
<protein>
    <recommendedName>
        <fullName evidence="4">phosphoenolpyruvate carboxykinase (GTP)</fullName>
        <ecNumber evidence="4">4.1.1.32</ecNumber>
    </recommendedName>
</protein>
<dbReference type="InterPro" id="IPR013035">
    <property type="entry name" value="PEP_carboxykinase_C"/>
</dbReference>
<dbReference type="InterPro" id="IPR018091">
    <property type="entry name" value="PEP_carboxykin_GTP_CS"/>
</dbReference>
<keyword evidence="5" id="KW-0479">Metal-binding</keyword>
<dbReference type="InterPro" id="IPR035078">
    <property type="entry name" value="PEP_carboxykinase_GTP_N"/>
</dbReference>
<comment type="caution">
    <text evidence="13">The sequence shown here is derived from an EMBL/GenBank/DDBJ whole genome shotgun (WGS) entry which is preliminary data.</text>
</comment>
<evidence type="ECO:0000256" key="3">
    <source>
        <dbReference type="ARBA" id="ARBA00011245"/>
    </source>
</evidence>
<dbReference type="EMBL" id="CAJNOE010000727">
    <property type="protein sequence ID" value="CAF1319944.1"/>
    <property type="molecule type" value="Genomic_DNA"/>
</dbReference>
<dbReference type="PANTHER" id="PTHR11561:SF0">
    <property type="entry name" value="PHOSPHOENOLPYRUVATE CARBOXYKINASE [GTP]-RELATED"/>
    <property type="match status" value="1"/>
</dbReference>
<dbReference type="SUPFAM" id="SSF53795">
    <property type="entry name" value="PEP carboxykinase-like"/>
    <property type="match status" value="1"/>
</dbReference>
<keyword evidence="9" id="KW-0464">Manganese</keyword>
<dbReference type="GO" id="GO:0071333">
    <property type="term" value="P:cellular response to glucose stimulus"/>
    <property type="evidence" value="ECO:0007669"/>
    <property type="project" value="TreeGrafter"/>
</dbReference>
<dbReference type="Proteomes" id="UP000663860">
    <property type="component" value="Unassembled WGS sequence"/>
</dbReference>
<dbReference type="GO" id="GO:0005829">
    <property type="term" value="C:cytosol"/>
    <property type="evidence" value="ECO:0007669"/>
    <property type="project" value="TreeGrafter"/>
</dbReference>
<proteinExistence type="inferred from homology"/>
<reference evidence="13" key="1">
    <citation type="submission" date="2021-02" db="EMBL/GenBank/DDBJ databases">
        <authorList>
            <person name="Nowell W R."/>
        </authorList>
    </citation>
    <scope>NUCLEOTIDE SEQUENCE</scope>
</reference>
<dbReference type="GO" id="GO:0046327">
    <property type="term" value="P:glycerol biosynthetic process from pyruvate"/>
    <property type="evidence" value="ECO:0007669"/>
    <property type="project" value="TreeGrafter"/>
</dbReference>
<dbReference type="GO" id="GO:0006094">
    <property type="term" value="P:gluconeogenesis"/>
    <property type="evidence" value="ECO:0007669"/>
    <property type="project" value="InterPro"/>
</dbReference>
<feature type="domain" description="Phosphoenolpyruvate carboxykinase C-terminal P-loop" evidence="11">
    <location>
        <begin position="268"/>
        <end position="629"/>
    </location>
</feature>
<dbReference type="GO" id="GO:0033993">
    <property type="term" value="P:response to lipid"/>
    <property type="evidence" value="ECO:0007669"/>
    <property type="project" value="TreeGrafter"/>
</dbReference>
<dbReference type="GO" id="GO:0019543">
    <property type="term" value="P:propionate catabolic process"/>
    <property type="evidence" value="ECO:0007669"/>
    <property type="project" value="TreeGrafter"/>
</dbReference>
<dbReference type="GO" id="GO:0006107">
    <property type="term" value="P:oxaloacetate metabolic process"/>
    <property type="evidence" value="ECO:0007669"/>
    <property type="project" value="TreeGrafter"/>
</dbReference>
<evidence type="ECO:0000256" key="4">
    <source>
        <dbReference type="ARBA" id="ARBA00012306"/>
    </source>
</evidence>
<dbReference type="AlphaFoldDB" id="A0A815F215"/>
<dbReference type="Gene3D" id="3.90.228.20">
    <property type="match status" value="1"/>
</dbReference>
<evidence type="ECO:0000256" key="1">
    <source>
        <dbReference type="ARBA" id="ARBA00001936"/>
    </source>
</evidence>
<sequence length="633" mass="71106">MEIFAHANNSFDGLPSKIREYVEEKIKLCQPSNFHVCDGSDKENQQLLDAMEEAGVVRRLMKYKNCYIATTDPRDVARVESRTVICTKNMNDIISIPAAGFPVITDPNIPKNLKQTPLGNWMDTDEMLEILEERFDGCMRGRTLYVIPYMMGPYSSPYSKIAVELTDSPYVVVSMRIMTRMSSNVFNEMKTLDGSDLVKCLHSVGVPLPTDKPISPTWPCNPEKTLITHFPERNEIISFGSNYGGNSLCGKKCLALRIGSSLAKREGWLAEHMLIMGVTNPEGIKKYFVAAFPSACGKTNLAMLRPVGIPGYKVECIGDDIAWMHFDEEGRLRAINPEFGFFGVAPGTSKSTNPIALDMVNENTIFTNVAETSDGEVYWEGIGTDIDGLHQPSIRSWKNKRWSVDLGEPAAHPNSRFCTSIEQCSILDPEWNSPQGVPIDGIIFGGRRPVGVPLIYESFNWQHGVFVGASMRSEATAAAEFKGKQIMHDPFAMRPFFGYNFGSYLSHWLSFGKKDGLHLPRIYHVNWFLKDSYTNEFLWPGFGENIRVIDWIFRRLTGQASACQTPIGLVPDQSDSNGIRGGEVNPKLLEISKDFWNDECKAMRKYFEANVSTNLPDEIQSELNNLEKRLSLM</sequence>
<dbReference type="PIRSF" id="PIRSF001348">
    <property type="entry name" value="PEP_carboxykinase_GTP"/>
    <property type="match status" value="1"/>
</dbReference>
<dbReference type="PROSITE" id="PS00505">
    <property type="entry name" value="PEPCK_GTP"/>
    <property type="match status" value="1"/>
</dbReference>
<evidence type="ECO:0000313" key="15">
    <source>
        <dbReference type="Proteomes" id="UP000663860"/>
    </source>
</evidence>
<evidence type="ECO:0000256" key="6">
    <source>
        <dbReference type="ARBA" id="ARBA00022741"/>
    </source>
</evidence>
<keyword evidence="6" id="KW-0547">Nucleotide-binding</keyword>
<dbReference type="InterPro" id="IPR008209">
    <property type="entry name" value="PEP_carboxykinase_GTP"/>
</dbReference>
<evidence type="ECO:0000259" key="11">
    <source>
        <dbReference type="Pfam" id="PF00821"/>
    </source>
</evidence>
<evidence type="ECO:0000256" key="9">
    <source>
        <dbReference type="ARBA" id="ARBA00023211"/>
    </source>
</evidence>
<keyword evidence="10" id="KW-0456">Lyase</keyword>
<dbReference type="Pfam" id="PF17297">
    <property type="entry name" value="PEPCK_N"/>
    <property type="match status" value="1"/>
</dbReference>
<dbReference type="InterPro" id="IPR035077">
    <property type="entry name" value="PEP_carboxykinase_GTP_C"/>
</dbReference>
<dbReference type="FunFam" id="3.40.449.10:FF:000003">
    <property type="entry name" value="Phosphoenolpyruvate carboxykinase, cytosolic [GTP]"/>
    <property type="match status" value="1"/>
</dbReference>
<dbReference type="Gene3D" id="3.40.449.10">
    <property type="entry name" value="Phosphoenolpyruvate Carboxykinase, domain 1"/>
    <property type="match status" value="1"/>
</dbReference>
<organism evidence="13 15">
    <name type="scientific">Adineta steineri</name>
    <dbReference type="NCBI Taxonomy" id="433720"/>
    <lineage>
        <taxon>Eukaryota</taxon>
        <taxon>Metazoa</taxon>
        <taxon>Spiralia</taxon>
        <taxon>Gnathifera</taxon>
        <taxon>Rotifera</taxon>
        <taxon>Eurotatoria</taxon>
        <taxon>Bdelloidea</taxon>
        <taxon>Adinetida</taxon>
        <taxon>Adinetidae</taxon>
        <taxon>Adineta</taxon>
    </lineage>
</organism>
<name>A0A815F215_9BILA</name>
<evidence type="ECO:0000256" key="2">
    <source>
        <dbReference type="ARBA" id="ARBA00005796"/>
    </source>
</evidence>